<dbReference type="Proteomes" id="UP000029227">
    <property type="component" value="Unassembled WGS sequence"/>
</dbReference>
<evidence type="ECO:0000313" key="1">
    <source>
        <dbReference type="EMBL" id="GAL06337.1"/>
    </source>
</evidence>
<name>A0A090RFJ1_9GAMM</name>
<proteinExistence type="predicted"/>
<dbReference type="STRING" id="754436.JCM19237_1982"/>
<dbReference type="Pfam" id="PF07377">
    <property type="entry name" value="DUF1493"/>
    <property type="match status" value="1"/>
</dbReference>
<comment type="caution">
    <text evidence="1">The sequence shown here is derived from an EMBL/GenBank/DDBJ whole genome shotgun (WGS) entry which is preliminary data.</text>
</comment>
<organism evidence="1 2">
    <name type="scientific">Photobacterium aphoticum</name>
    <dbReference type="NCBI Taxonomy" id="754436"/>
    <lineage>
        <taxon>Bacteria</taxon>
        <taxon>Pseudomonadati</taxon>
        <taxon>Pseudomonadota</taxon>
        <taxon>Gammaproteobacteria</taxon>
        <taxon>Vibrionales</taxon>
        <taxon>Vibrionaceae</taxon>
        <taxon>Photobacterium</taxon>
    </lineage>
</organism>
<gene>
    <name evidence="1" type="ORF">JCM19237_1982</name>
</gene>
<dbReference type="AlphaFoldDB" id="A0A090RFJ1"/>
<dbReference type="InterPro" id="IPR010862">
    <property type="entry name" value="DUF1493"/>
</dbReference>
<sequence>MWPQTDTKHVSVLNKMHGEVRMASRKEFGSLSSGIIGSFASRNNDIEGYWAIGKLLSYCQSSSENALHIDLIRRSSSGAIPECEDIAIVYADMLNWLLKKRQIPAEWVVAATITIDFVPLDHPTVFLPMNNSSYSCRLICDIVDDNGHHHVAHRNVCCMPHDPMKEQRSSRCNQEMLRCIATYIEAETGYSAQKISRQTRLYHDVGIDGEDAVMFLEKFAEQFEVDMSAIAFYRYFHAEGLDSLALLKSLVGLGPKARLEALTVEMLEVSALSHQWQY</sequence>
<protein>
    <submittedName>
        <fullName evidence="1">Uncharacterized protein</fullName>
    </submittedName>
</protein>
<dbReference type="EMBL" id="BBMN01000010">
    <property type="protein sequence ID" value="GAL06337.1"/>
    <property type="molecule type" value="Genomic_DNA"/>
</dbReference>
<dbReference type="eggNOG" id="ENOG5031PRC">
    <property type="taxonomic scope" value="Bacteria"/>
</dbReference>
<reference evidence="1 2" key="1">
    <citation type="journal article" date="2014" name="Genome Announc.">
        <title>Draft Genome Sequences of Two Vibrionaceae Species, Vibrio ponticus C121 and Photobacterium aphoticum C119, Isolated as Coral Reef Microbiota.</title>
        <authorList>
            <person name="Al-saari N."/>
            <person name="Meirelles P.M."/>
            <person name="Mino S."/>
            <person name="Suda W."/>
            <person name="Oshima K."/>
            <person name="Hattori M."/>
            <person name="Ohkuma M."/>
            <person name="Thompson F.L."/>
            <person name="Gomez-Gil B."/>
            <person name="Sawabe T."/>
            <person name="Sawabe T."/>
        </authorList>
    </citation>
    <scope>NUCLEOTIDE SEQUENCE [LARGE SCALE GENOMIC DNA]</scope>
    <source>
        <strain evidence="1 2">JCM 19237</strain>
    </source>
</reference>
<evidence type="ECO:0000313" key="2">
    <source>
        <dbReference type="Proteomes" id="UP000029227"/>
    </source>
</evidence>
<accession>A0A090RFJ1</accession>